<organism evidence="1 2">
    <name type="scientific">Mycena pura</name>
    <dbReference type="NCBI Taxonomy" id="153505"/>
    <lineage>
        <taxon>Eukaryota</taxon>
        <taxon>Fungi</taxon>
        <taxon>Dikarya</taxon>
        <taxon>Basidiomycota</taxon>
        <taxon>Agaricomycotina</taxon>
        <taxon>Agaricomycetes</taxon>
        <taxon>Agaricomycetidae</taxon>
        <taxon>Agaricales</taxon>
        <taxon>Marasmiineae</taxon>
        <taxon>Mycenaceae</taxon>
        <taxon>Mycena</taxon>
    </lineage>
</organism>
<reference evidence="1" key="1">
    <citation type="submission" date="2023-03" db="EMBL/GenBank/DDBJ databases">
        <title>Massive genome expansion in bonnet fungi (Mycena s.s.) driven by repeated elements and novel gene families across ecological guilds.</title>
        <authorList>
            <consortium name="Lawrence Berkeley National Laboratory"/>
            <person name="Harder C.B."/>
            <person name="Miyauchi S."/>
            <person name="Viragh M."/>
            <person name="Kuo A."/>
            <person name="Thoen E."/>
            <person name="Andreopoulos B."/>
            <person name="Lu D."/>
            <person name="Skrede I."/>
            <person name="Drula E."/>
            <person name="Henrissat B."/>
            <person name="Morin E."/>
            <person name="Kohler A."/>
            <person name="Barry K."/>
            <person name="LaButti K."/>
            <person name="Morin E."/>
            <person name="Salamov A."/>
            <person name="Lipzen A."/>
            <person name="Mereny Z."/>
            <person name="Hegedus B."/>
            <person name="Baldrian P."/>
            <person name="Stursova M."/>
            <person name="Weitz H."/>
            <person name="Taylor A."/>
            <person name="Grigoriev I.V."/>
            <person name="Nagy L.G."/>
            <person name="Martin F."/>
            <person name="Kauserud H."/>
        </authorList>
    </citation>
    <scope>NUCLEOTIDE SEQUENCE</scope>
    <source>
        <strain evidence="1">9144</strain>
    </source>
</reference>
<comment type="caution">
    <text evidence="1">The sequence shown here is derived from an EMBL/GenBank/DDBJ whole genome shotgun (WGS) entry which is preliminary data.</text>
</comment>
<evidence type="ECO:0000313" key="2">
    <source>
        <dbReference type="Proteomes" id="UP001219525"/>
    </source>
</evidence>
<gene>
    <name evidence="1" type="ORF">GGX14DRAFT_645490</name>
</gene>
<name>A0AAD6VEM2_9AGAR</name>
<dbReference type="AlphaFoldDB" id="A0AAD6VEM2"/>
<accession>A0AAD6VEM2</accession>
<dbReference type="Proteomes" id="UP001219525">
    <property type="component" value="Unassembled WGS sequence"/>
</dbReference>
<protein>
    <submittedName>
        <fullName evidence="1">Uncharacterized protein</fullName>
    </submittedName>
</protein>
<sequence length="215" mass="24173">MRKEARLRRVPPFRGKQLGHINAHQPLALPASAIARYPPRSQSQERPHAARREPQQWSFLNGGLLPNISLVHFATKIGSTFADALSGGLKAPKERIRPCIDGPTRLLWCLAGALQSLGHARHIHHNADYIRPGPNYGTLAAALCRRQLCNRAASLRPRGALRYRDFGAESRREPLHYMNCWMWTTAPKPSILKYENNRAEGRLGKNIGTGIWIRS</sequence>
<keyword evidence="2" id="KW-1185">Reference proteome</keyword>
<dbReference type="EMBL" id="JARJCW010000045">
    <property type="protein sequence ID" value="KAJ7204962.1"/>
    <property type="molecule type" value="Genomic_DNA"/>
</dbReference>
<evidence type="ECO:0000313" key="1">
    <source>
        <dbReference type="EMBL" id="KAJ7204962.1"/>
    </source>
</evidence>
<proteinExistence type="predicted"/>